<organism evidence="1 2">
    <name type="scientific">Mycolicibacterium fortuitum subsp. acetamidolyticum</name>
    <dbReference type="NCBI Taxonomy" id="144550"/>
    <lineage>
        <taxon>Bacteria</taxon>
        <taxon>Bacillati</taxon>
        <taxon>Actinomycetota</taxon>
        <taxon>Actinomycetes</taxon>
        <taxon>Mycobacteriales</taxon>
        <taxon>Mycobacteriaceae</taxon>
        <taxon>Mycolicibacterium</taxon>
    </lineage>
</organism>
<dbReference type="GO" id="GO:0004386">
    <property type="term" value="F:helicase activity"/>
    <property type="evidence" value="ECO:0007669"/>
    <property type="project" value="UniProtKB-KW"/>
</dbReference>
<keyword evidence="1" id="KW-0378">Hydrolase</keyword>
<proteinExistence type="predicted"/>
<protein>
    <submittedName>
        <fullName evidence="1">Helicase/secretion neighborhood ATPase</fullName>
    </submittedName>
</protein>
<reference evidence="2" key="2">
    <citation type="submission" date="2016-02" db="EMBL/GenBank/DDBJ databases">
        <title>Draft genome sequence of five rapidly growing Mycobacterium species.</title>
        <authorList>
            <person name="Katahira K."/>
            <person name="Gotou Y."/>
            <person name="Iida K."/>
            <person name="Ogura Y."/>
            <person name="Hayashi T."/>
        </authorList>
    </citation>
    <scope>NUCLEOTIDE SEQUENCE [LARGE SCALE GENOMIC DNA]</scope>
    <source>
        <strain evidence="2">JCM6368</strain>
    </source>
</reference>
<sequence length="58" mass="6293">MLLHVGRDRTGQRRLSEIAVLRRGARGDLEVVTAWHADTGLGCGADALNALVERRVSP</sequence>
<name>A0A100WVH3_MYCFO</name>
<dbReference type="Proteomes" id="UP000069705">
    <property type="component" value="Unassembled WGS sequence"/>
</dbReference>
<evidence type="ECO:0000313" key="1">
    <source>
        <dbReference type="EMBL" id="GAT05130.1"/>
    </source>
</evidence>
<dbReference type="AlphaFoldDB" id="A0A100WVH3"/>
<keyword evidence="1" id="KW-0067">ATP-binding</keyword>
<accession>A0A100WVH3</accession>
<keyword evidence="1" id="KW-0347">Helicase</keyword>
<comment type="caution">
    <text evidence="1">The sequence shown here is derived from an EMBL/GenBank/DDBJ whole genome shotgun (WGS) entry which is preliminary data.</text>
</comment>
<evidence type="ECO:0000313" key="2">
    <source>
        <dbReference type="Proteomes" id="UP000069705"/>
    </source>
</evidence>
<reference evidence="1 2" key="1">
    <citation type="journal article" date="2016" name="Genome Announc.">
        <title>Draft Genome Sequences of Five Rapidly Growing Mycobacterium Species, M. thermoresistibile, M. fortuitum subsp. acetamidolyticum, M. canariasense, M. brisbanense, and M. novocastrense.</title>
        <authorList>
            <person name="Katahira K."/>
            <person name="Ogura Y."/>
            <person name="Gotoh Y."/>
            <person name="Hayashi T."/>
        </authorList>
    </citation>
    <scope>NUCLEOTIDE SEQUENCE [LARGE SCALE GENOMIC DNA]</scope>
    <source>
        <strain evidence="1 2">JCM6368</strain>
    </source>
</reference>
<dbReference type="EMBL" id="BCSZ01000053">
    <property type="protein sequence ID" value="GAT05130.1"/>
    <property type="molecule type" value="Genomic_DNA"/>
</dbReference>
<gene>
    <name evidence="1" type="ORF">RMCFA_5241</name>
</gene>
<keyword evidence="1" id="KW-0547">Nucleotide-binding</keyword>